<dbReference type="Proteomes" id="UP000030905">
    <property type="component" value="Chromosome"/>
</dbReference>
<evidence type="ECO:0000259" key="1">
    <source>
        <dbReference type="PROSITE" id="PS51186"/>
    </source>
</evidence>
<dbReference type="RefSeq" id="WP_003447045.1">
    <property type="nucleotide sequence ID" value="NZ_ANZB01000013.1"/>
</dbReference>
<gene>
    <name evidence="2" type="ORF">CLPA_c08670</name>
    <name evidence="3" type="ORF">CP6013_02284</name>
</gene>
<dbReference type="KEGG" id="cpae:CPAST_c08670"/>
<name>A0A0H3J2F3_CLOPA</name>
<dbReference type="eggNOG" id="COG0456">
    <property type="taxonomic scope" value="Bacteria"/>
</dbReference>
<dbReference type="PANTHER" id="PTHR43451:SF1">
    <property type="entry name" value="ACETYLTRANSFERASE"/>
    <property type="match status" value="1"/>
</dbReference>
<evidence type="ECO:0000313" key="5">
    <source>
        <dbReference type="Proteomes" id="UP000030905"/>
    </source>
</evidence>
<dbReference type="PANTHER" id="PTHR43451">
    <property type="entry name" value="ACETYLTRANSFERASE (GNAT) FAMILY PROTEIN"/>
    <property type="match status" value="1"/>
</dbReference>
<keyword evidence="5" id="KW-1185">Reference proteome</keyword>
<reference evidence="3" key="2">
    <citation type="submission" date="2015-10" db="EMBL/GenBank/DDBJ databases">
        <title>Improved Draft Genome Sequence of Clostridium pasteurianum Strain ATCC 6013 (DSM 525) Using a Hybrid Next-Generation Sequencing Approach.</title>
        <authorList>
            <person name="Pyne M.E."/>
            <person name="Utturkar S.M."/>
            <person name="Brown S.D."/>
            <person name="Moo-Young M."/>
            <person name="Chung D.A."/>
            <person name="Chou P.C."/>
        </authorList>
    </citation>
    <scope>NUCLEOTIDE SEQUENCE</scope>
    <source>
        <strain evidence="3">ATCC 6013</strain>
    </source>
</reference>
<organism evidence="2 5">
    <name type="scientific">Clostridium pasteurianum DSM 525 = ATCC 6013</name>
    <dbReference type="NCBI Taxonomy" id="1262449"/>
    <lineage>
        <taxon>Bacteria</taxon>
        <taxon>Bacillati</taxon>
        <taxon>Bacillota</taxon>
        <taxon>Clostridia</taxon>
        <taxon>Eubacteriales</taxon>
        <taxon>Clostridiaceae</taxon>
        <taxon>Clostridium</taxon>
    </lineage>
</organism>
<dbReference type="InterPro" id="IPR052564">
    <property type="entry name" value="N-acetyltrans/Recomb-assoc"/>
</dbReference>
<evidence type="ECO:0000313" key="2">
    <source>
        <dbReference type="EMBL" id="AJA50955.1"/>
    </source>
</evidence>
<sequence length="148" mass="16919">MEIRKYEKIDFAEVAELFYSTVHSVNLKDYSQKQVDAWATGKLDSDKWNKSLLENYSIVAIEGKKIIGFGDINKTNYLDRLYVHKDFQGRGVATAICDELEKQANGDTIAVHASITAKPFFEKRGYKVLKEQNVELAGVFLINYVMEK</sequence>
<dbReference type="Proteomes" id="UP000028042">
    <property type="component" value="Unassembled WGS sequence"/>
</dbReference>
<dbReference type="Gene3D" id="3.40.630.30">
    <property type="match status" value="1"/>
</dbReference>
<reference evidence="2 5" key="1">
    <citation type="journal article" date="2015" name="Genome Announc.">
        <title>Complete Genome Sequence of the Nitrogen-Fixing and Solvent-Producing Clostridium pasteurianum DSM 525.</title>
        <authorList>
            <person name="Poehlein A."/>
            <person name="Grosse-Honebrink A."/>
            <person name="Zhang Y."/>
            <person name="Minton N.P."/>
            <person name="Daniel R."/>
        </authorList>
    </citation>
    <scope>NUCLEOTIDE SEQUENCE [LARGE SCALE GENOMIC DNA]</scope>
    <source>
        <strain evidence="2">DSM 525</strain>
        <strain evidence="5">DSM 525 / ATCC 6013</strain>
    </source>
</reference>
<evidence type="ECO:0000313" key="3">
    <source>
        <dbReference type="EMBL" id="KRU13036.1"/>
    </source>
</evidence>
<keyword evidence="2" id="KW-0808">Transferase</keyword>
<dbReference type="PATRIC" id="fig|1262449.3.peg.3289"/>
<dbReference type="InterPro" id="IPR000182">
    <property type="entry name" value="GNAT_dom"/>
</dbReference>
<dbReference type="SUPFAM" id="SSF55729">
    <property type="entry name" value="Acyl-CoA N-acyltransferases (Nat)"/>
    <property type="match status" value="1"/>
</dbReference>
<dbReference type="GO" id="GO:0016747">
    <property type="term" value="F:acyltransferase activity, transferring groups other than amino-acyl groups"/>
    <property type="evidence" value="ECO:0007669"/>
    <property type="project" value="InterPro"/>
</dbReference>
<accession>A0A0H3J2F3</accession>
<dbReference type="PROSITE" id="PS51186">
    <property type="entry name" value="GNAT"/>
    <property type="match status" value="1"/>
</dbReference>
<reference evidence="3 4" key="3">
    <citation type="journal article" name="Genome Announc.">
        <title>Improved Draft Genome Sequence of Clostridium pasteurianum Strain ATCC 6013 (DSM 525) Using a Hybrid Next-Generation Sequencing Approach.</title>
        <authorList>
            <person name="Pyne M.E."/>
            <person name="Utturkar S."/>
            <person name="Brown S.D."/>
            <person name="Moo-Young M."/>
            <person name="Chung D.A."/>
            <person name="Chou C.P."/>
        </authorList>
    </citation>
    <scope>NUCLEOTIDE SEQUENCE [LARGE SCALE GENOMIC DNA]</scope>
    <source>
        <strain evidence="3 4">ATCC 6013</strain>
    </source>
</reference>
<proteinExistence type="predicted"/>
<dbReference type="KEGG" id="cpat:CLPA_c08670"/>
<protein>
    <submittedName>
        <fullName evidence="2 3">Acetyltransferase</fullName>
    </submittedName>
</protein>
<feature type="domain" description="N-acetyltransferase" evidence="1">
    <location>
        <begin position="1"/>
        <end position="148"/>
    </location>
</feature>
<dbReference type="GeneID" id="93073075"/>
<dbReference type="EMBL" id="CP009268">
    <property type="protein sequence ID" value="AJA50955.1"/>
    <property type="molecule type" value="Genomic_DNA"/>
</dbReference>
<dbReference type="Pfam" id="PF13673">
    <property type="entry name" value="Acetyltransf_10"/>
    <property type="match status" value="1"/>
</dbReference>
<dbReference type="InterPro" id="IPR016181">
    <property type="entry name" value="Acyl_CoA_acyltransferase"/>
</dbReference>
<evidence type="ECO:0000313" key="4">
    <source>
        <dbReference type="Proteomes" id="UP000028042"/>
    </source>
</evidence>
<dbReference type="CDD" id="cd04301">
    <property type="entry name" value="NAT_SF"/>
    <property type="match status" value="1"/>
</dbReference>
<dbReference type="EMBL" id="JPGY02000001">
    <property type="protein sequence ID" value="KRU13036.1"/>
    <property type="molecule type" value="Genomic_DNA"/>
</dbReference>
<dbReference type="AlphaFoldDB" id="A0A0H3J2F3"/>